<gene>
    <name evidence="8" type="ORF">FH063_000987</name>
</gene>
<sequence>MAGRCHAVTLLCCDVAGILMAMIPFLAHEPRSFEQTVAAAAVVRDILGAAASAAYLYGSAVAGGLRPNSDLDILVVTERSLSDNERFAIIRRLLPISGSATVGVSGRPIELTILARPALIPWRHPGCLELQYGEWMRAEFERGDMPEWPCRDPDVAVLIETARRGALPLFGPPVAVVLDPVPRADLVRAMVDMVPILIPGIEEGYDRRNGLLTLARIWTTLTTGEILPKDQAADWALARLPEEHRRVLAHARAAYRGEEREDWSDLAPRVRPHVDHVIARIQTLTAGT</sequence>
<dbReference type="Proteomes" id="UP000325333">
    <property type="component" value="Unassembled WGS sequence"/>
</dbReference>
<evidence type="ECO:0000313" key="8">
    <source>
        <dbReference type="EMBL" id="KAA1058787.1"/>
    </source>
</evidence>
<feature type="domain" description="Polymerase beta nucleotidyltransferase" evidence="7">
    <location>
        <begin position="52"/>
        <end position="94"/>
    </location>
</feature>
<dbReference type="InterPro" id="IPR041633">
    <property type="entry name" value="Polbeta"/>
</dbReference>
<dbReference type="CDD" id="cd05403">
    <property type="entry name" value="NT_KNTase_like"/>
    <property type="match status" value="1"/>
</dbReference>
<name>A0A5B0L1H4_9PROT</name>
<comment type="caution">
    <text evidence="8">The sequence shown here is derived from an EMBL/GenBank/DDBJ whole genome shotgun (WGS) entry which is preliminary data.</text>
</comment>
<dbReference type="GO" id="GO:0009012">
    <property type="term" value="F:aminoglycoside 3''-adenylyltransferase activity"/>
    <property type="evidence" value="ECO:0007669"/>
    <property type="project" value="UniProtKB-EC"/>
</dbReference>
<reference evidence="8 9" key="1">
    <citation type="submission" date="2019-07" db="EMBL/GenBank/DDBJ databases">
        <title>Genome sequencing of the stress-tolerant strain Azospirillum brasilense Az19.</title>
        <authorList>
            <person name="Maroniche G.A."/>
            <person name="Garcia J.E."/>
            <person name="Pagnussat L."/>
            <person name="Amenta M."/>
            <person name="Creus C.M."/>
        </authorList>
    </citation>
    <scope>NUCLEOTIDE SEQUENCE [LARGE SCALE GENOMIC DNA]</scope>
    <source>
        <strain evidence="8 9">Az19</strain>
    </source>
</reference>
<dbReference type="InterPro" id="IPR043519">
    <property type="entry name" value="NT_sf"/>
</dbReference>
<dbReference type="Pfam" id="PF18765">
    <property type="entry name" value="Polbeta"/>
    <property type="match status" value="1"/>
</dbReference>
<evidence type="ECO:0000256" key="4">
    <source>
        <dbReference type="ARBA" id="ARBA00048566"/>
    </source>
</evidence>
<accession>A0A5B0L1H4</accession>
<dbReference type="InterPro" id="IPR025184">
    <property type="entry name" value="AadA_C"/>
</dbReference>
<keyword evidence="1" id="KW-0808">Transferase</keyword>
<evidence type="ECO:0000256" key="2">
    <source>
        <dbReference type="ARBA" id="ARBA00035126"/>
    </source>
</evidence>
<dbReference type="EC" id="2.7.7.47" evidence="2"/>
<dbReference type="EMBL" id="VEWN01000001">
    <property type="protein sequence ID" value="KAA1058787.1"/>
    <property type="molecule type" value="Genomic_DNA"/>
</dbReference>
<evidence type="ECO:0000259" key="7">
    <source>
        <dbReference type="Pfam" id="PF18765"/>
    </source>
</evidence>
<feature type="transmembrane region" description="Helical" evidence="5">
    <location>
        <begin position="7"/>
        <end position="27"/>
    </location>
</feature>
<evidence type="ECO:0000256" key="5">
    <source>
        <dbReference type="SAM" id="Phobius"/>
    </source>
</evidence>
<evidence type="ECO:0000313" key="9">
    <source>
        <dbReference type="Proteomes" id="UP000325333"/>
    </source>
</evidence>
<evidence type="ECO:0000256" key="1">
    <source>
        <dbReference type="ARBA" id="ARBA00022679"/>
    </source>
</evidence>
<proteinExistence type="predicted"/>
<evidence type="ECO:0000259" key="6">
    <source>
        <dbReference type="Pfam" id="PF13427"/>
    </source>
</evidence>
<keyword evidence="5" id="KW-0812">Transmembrane</keyword>
<dbReference type="NCBIfam" id="NF010309">
    <property type="entry name" value="PRK13746.1"/>
    <property type="match status" value="1"/>
</dbReference>
<comment type="catalytic activity">
    <reaction evidence="4">
        <text>streptomycin + ATP = 3''-O-adenylylstreptomycin + diphosphate</text>
        <dbReference type="Rhea" id="RHEA:20245"/>
        <dbReference type="ChEBI" id="CHEBI:30616"/>
        <dbReference type="ChEBI" id="CHEBI:33019"/>
        <dbReference type="ChEBI" id="CHEBI:58007"/>
        <dbReference type="ChEBI" id="CHEBI:58605"/>
        <dbReference type="EC" id="2.7.7.47"/>
    </reaction>
</comment>
<dbReference type="Pfam" id="PF13427">
    <property type="entry name" value="AadA_C"/>
    <property type="match status" value="1"/>
</dbReference>
<dbReference type="Gene3D" id="3.30.460.10">
    <property type="entry name" value="Beta Polymerase, domain 2"/>
    <property type="match status" value="1"/>
</dbReference>
<feature type="domain" description="Adenylyltransferase AadA C-terminal" evidence="6">
    <location>
        <begin position="177"/>
        <end position="279"/>
    </location>
</feature>
<dbReference type="AlphaFoldDB" id="A0A5B0L1H4"/>
<dbReference type="SUPFAM" id="SSF81301">
    <property type="entry name" value="Nucleotidyltransferase"/>
    <property type="match status" value="1"/>
</dbReference>
<organism evidence="8 9">
    <name type="scientific">Azospirillum argentinense</name>
    <dbReference type="NCBI Taxonomy" id="2970906"/>
    <lineage>
        <taxon>Bacteria</taxon>
        <taxon>Pseudomonadati</taxon>
        <taxon>Pseudomonadota</taxon>
        <taxon>Alphaproteobacteria</taxon>
        <taxon>Rhodospirillales</taxon>
        <taxon>Azospirillaceae</taxon>
        <taxon>Azospirillum</taxon>
    </lineage>
</organism>
<protein>
    <recommendedName>
        <fullName evidence="3">Aminoglycoside (3'') (9) adenylyltransferase</fullName>
        <ecNumber evidence="2">2.7.7.47</ecNumber>
    </recommendedName>
</protein>
<keyword evidence="5" id="KW-1133">Transmembrane helix</keyword>
<keyword evidence="5" id="KW-0472">Membrane</keyword>
<evidence type="ECO:0000256" key="3">
    <source>
        <dbReference type="ARBA" id="ARBA00035252"/>
    </source>
</evidence>